<sequence>MNIKESLGLALKKARIAKKVTQEDFSNISSRTYVSTLERGLYTPTVEKVDTLAKVIGVHPLTILSLAYLINEEATDASALLNVVNSELKELISLINNYKD</sequence>
<dbReference type="InterPro" id="IPR010982">
    <property type="entry name" value="Lambda_DNA-bd_dom_sf"/>
</dbReference>
<dbReference type="SUPFAM" id="SSF47413">
    <property type="entry name" value="lambda repressor-like DNA-binding domains"/>
    <property type="match status" value="1"/>
</dbReference>
<dbReference type="CDD" id="cd00093">
    <property type="entry name" value="HTH_XRE"/>
    <property type="match status" value="1"/>
</dbReference>
<dbReference type="GO" id="GO:0003677">
    <property type="term" value="F:DNA binding"/>
    <property type="evidence" value="ECO:0007669"/>
    <property type="project" value="InterPro"/>
</dbReference>
<dbReference type="EMBL" id="MLJW01000357">
    <property type="protein sequence ID" value="OIQ88793.1"/>
    <property type="molecule type" value="Genomic_DNA"/>
</dbReference>
<organism evidence="2">
    <name type="scientific">mine drainage metagenome</name>
    <dbReference type="NCBI Taxonomy" id="410659"/>
    <lineage>
        <taxon>unclassified sequences</taxon>
        <taxon>metagenomes</taxon>
        <taxon>ecological metagenomes</taxon>
    </lineage>
</organism>
<dbReference type="Gene3D" id="1.10.260.40">
    <property type="entry name" value="lambda repressor-like DNA-binding domains"/>
    <property type="match status" value="1"/>
</dbReference>
<accession>A0A1J5QYK3</accession>
<reference evidence="2" key="1">
    <citation type="submission" date="2016-10" db="EMBL/GenBank/DDBJ databases">
        <title>Sequence of Gallionella enrichment culture.</title>
        <authorList>
            <person name="Poehlein A."/>
            <person name="Muehling M."/>
            <person name="Daniel R."/>
        </authorList>
    </citation>
    <scope>NUCLEOTIDE SEQUENCE</scope>
</reference>
<dbReference type="PROSITE" id="PS50943">
    <property type="entry name" value="HTH_CROC1"/>
    <property type="match status" value="1"/>
</dbReference>
<gene>
    <name evidence="2" type="ORF">GALL_293170</name>
</gene>
<dbReference type="SMART" id="SM00530">
    <property type="entry name" value="HTH_XRE"/>
    <property type="match status" value="1"/>
</dbReference>
<name>A0A1J5QYK3_9ZZZZ</name>
<dbReference type="InterPro" id="IPR001387">
    <property type="entry name" value="Cro/C1-type_HTH"/>
</dbReference>
<protein>
    <submittedName>
        <fullName evidence="2">Helix-turn-helix domain protein</fullName>
    </submittedName>
</protein>
<feature type="domain" description="HTH cro/C1-type" evidence="1">
    <location>
        <begin position="11"/>
        <end position="64"/>
    </location>
</feature>
<evidence type="ECO:0000313" key="2">
    <source>
        <dbReference type="EMBL" id="OIQ88793.1"/>
    </source>
</evidence>
<comment type="caution">
    <text evidence="2">The sequence shown here is derived from an EMBL/GenBank/DDBJ whole genome shotgun (WGS) entry which is preliminary data.</text>
</comment>
<dbReference type="AlphaFoldDB" id="A0A1J5QYK3"/>
<proteinExistence type="predicted"/>
<evidence type="ECO:0000259" key="1">
    <source>
        <dbReference type="PROSITE" id="PS50943"/>
    </source>
</evidence>
<dbReference type="Pfam" id="PF01381">
    <property type="entry name" value="HTH_3"/>
    <property type="match status" value="1"/>
</dbReference>